<dbReference type="Proteomes" id="UP000386847">
    <property type="component" value="Chromosome"/>
</dbReference>
<dbReference type="PANTHER" id="PTHR15854">
    <property type="entry name" value="THAP4 PROTEIN"/>
    <property type="match status" value="1"/>
</dbReference>
<evidence type="ECO:0000313" key="3">
    <source>
        <dbReference type="EMBL" id="QGF25188.1"/>
    </source>
</evidence>
<dbReference type="InterPro" id="IPR022939">
    <property type="entry name" value="Nb(III)_bact/plant"/>
</dbReference>
<reference evidence="3 4" key="1">
    <citation type="submission" date="2019-10" db="EMBL/GenBank/DDBJ databases">
        <title>Genomic analysis of Raineyella sp. CBA3103.</title>
        <authorList>
            <person name="Roh S.W."/>
        </authorList>
    </citation>
    <scope>NUCLEOTIDE SEQUENCE [LARGE SCALE GENOMIC DNA]</scope>
    <source>
        <strain evidence="3 4">CBA3103</strain>
    </source>
</reference>
<dbReference type="SUPFAM" id="SSF50814">
    <property type="entry name" value="Lipocalins"/>
    <property type="match status" value="1"/>
</dbReference>
<keyword evidence="4" id="KW-1185">Reference proteome</keyword>
<feature type="binding site" evidence="1">
    <location>
        <position position="41"/>
    </location>
    <ligand>
        <name>heme b</name>
        <dbReference type="ChEBI" id="CHEBI:60344"/>
    </ligand>
</feature>
<proteinExistence type="inferred from homology"/>
<dbReference type="Gene3D" id="2.40.128.20">
    <property type="match status" value="1"/>
</dbReference>
<dbReference type="KEGG" id="rain:Rai3103_10835"/>
<dbReference type="GO" id="GO:0062213">
    <property type="term" value="F:peroxynitrite isomerase activity"/>
    <property type="evidence" value="ECO:0007669"/>
    <property type="project" value="UniProtKB-UniRule"/>
</dbReference>
<evidence type="ECO:0000313" key="4">
    <source>
        <dbReference type="Proteomes" id="UP000386847"/>
    </source>
</evidence>
<dbReference type="InterPro" id="IPR045165">
    <property type="entry name" value="Nitrobindin"/>
</dbReference>
<keyword evidence="1" id="KW-0408">Iron</keyword>
<comment type="domain">
    <text evidence="1">Forms a 10-stranded antiparallel beta-barrel structure able to accommodate a hydrophobic ligand in its interior. In fact, this fold hosts the heme group, which is located in a wide surface cleft.</text>
</comment>
<dbReference type="EMBL" id="CP045725">
    <property type="protein sequence ID" value="QGF25188.1"/>
    <property type="molecule type" value="Genomic_DNA"/>
</dbReference>
<feature type="binding site" evidence="1">
    <location>
        <position position="130"/>
    </location>
    <ligand>
        <name>heme b</name>
        <dbReference type="ChEBI" id="CHEBI:60344"/>
    </ligand>
</feature>
<dbReference type="AlphaFoldDB" id="A0A5Q2FEH4"/>
<gene>
    <name evidence="3" type="ORF">Rai3103_10835</name>
</gene>
<dbReference type="GO" id="GO:0046872">
    <property type="term" value="F:metal ion binding"/>
    <property type="evidence" value="ECO:0007669"/>
    <property type="project" value="UniProtKB-KW"/>
</dbReference>
<dbReference type="GO" id="GO:0020037">
    <property type="term" value="F:heme binding"/>
    <property type="evidence" value="ECO:0007669"/>
    <property type="project" value="UniProtKB-UniRule"/>
</dbReference>
<sequence length="171" mass="18720">MPLGHRRESLRSLAMELTPNLVPLSRLVGTWAGDGSGGYPTISPFTYHEEITFAFVGKPFLVYTQRTRGADGTPMHMESGYLRHTGDGHLELVLALPTGQVELAEGSLDADADTLTLELDARVWSTSTAKDVSATRRTYRLSGDTLDTVLDMEAVGESMSRHLESRLVRQG</sequence>
<keyword evidence="1" id="KW-0349">Heme</keyword>
<dbReference type="InterPro" id="IPR014878">
    <property type="entry name" value="THAP4-like_heme-bd"/>
</dbReference>
<feature type="binding site" description="axial binding residue" evidence="1">
    <location>
        <position position="162"/>
    </location>
    <ligand>
        <name>heme b</name>
        <dbReference type="ChEBI" id="CHEBI:60344"/>
    </ligand>
    <ligandPart>
        <name>Fe</name>
        <dbReference type="ChEBI" id="CHEBI:18248"/>
    </ligandPart>
</feature>
<evidence type="ECO:0000256" key="1">
    <source>
        <dbReference type="HAMAP-Rule" id="MF_01297"/>
    </source>
</evidence>
<keyword evidence="1" id="KW-0413">Isomerase</keyword>
<dbReference type="InterPro" id="IPR012674">
    <property type="entry name" value="Calycin"/>
</dbReference>
<evidence type="ECO:0000259" key="2">
    <source>
        <dbReference type="Pfam" id="PF08768"/>
    </source>
</evidence>
<name>A0A5Q2FEH4_9ACTN</name>
<dbReference type="HAMAP" id="MF_01297">
    <property type="entry name" value="nitrobindin"/>
    <property type="match status" value="1"/>
</dbReference>
<dbReference type="Pfam" id="PF08768">
    <property type="entry name" value="THAP4_heme-bd"/>
    <property type="match status" value="1"/>
</dbReference>
<comment type="catalytic activity">
    <reaction evidence="1">
        <text>peroxynitrite = nitrate</text>
        <dbReference type="Rhea" id="RHEA:63116"/>
        <dbReference type="ChEBI" id="CHEBI:17632"/>
        <dbReference type="ChEBI" id="CHEBI:25941"/>
    </reaction>
</comment>
<comment type="similarity">
    <text evidence="1">Belongs to the nitrobindin family.</text>
</comment>
<comment type="cofactor">
    <cofactor evidence="1">
        <name>heme b</name>
        <dbReference type="ChEBI" id="CHEBI:60344"/>
    </cofactor>
    <text evidence="1">Binds 1 heme b group per subunit, that coordinates a highly solvent-exposed Fe(III) atom.</text>
</comment>
<comment type="function">
    <text evidence="1">Heme-binding protein able to scavenge peroxynitrite and to protect free L-tyrosine against peroxynitrite-mediated nitration, by acting as a peroxynitrite isomerase that converts peroxynitrite to nitrate. Therefore, this protein likely plays a role in peroxynitrite sensing and in the detoxification of reactive nitrogen and oxygen species (RNS and ROS, respectively). Is able to bind nitric oxide (NO) in vitro, but may act as a sensor of peroxynitrite levels in vivo.</text>
</comment>
<dbReference type="EC" id="5.99.-.-" evidence="1"/>
<dbReference type="CDD" id="cd07828">
    <property type="entry name" value="lipocalin_heme-bd-THAP4-like"/>
    <property type="match status" value="1"/>
</dbReference>
<organism evidence="3 4">
    <name type="scientific">Raineyella fluvialis</name>
    <dbReference type="NCBI Taxonomy" id="2662261"/>
    <lineage>
        <taxon>Bacteria</taxon>
        <taxon>Bacillati</taxon>
        <taxon>Actinomycetota</taxon>
        <taxon>Actinomycetes</taxon>
        <taxon>Propionibacteriales</taxon>
        <taxon>Propionibacteriaceae</taxon>
        <taxon>Raineyella</taxon>
    </lineage>
</organism>
<feature type="short sequence motif" description="GXWXGXG" evidence="1">
    <location>
        <begin position="29"/>
        <end position="35"/>
    </location>
</feature>
<keyword evidence="1" id="KW-0479">Metal-binding</keyword>
<feature type="domain" description="THAP4-like heme-binding" evidence="2">
    <location>
        <begin position="20"/>
        <end position="169"/>
    </location>
</feature>
<comment type="pathway">
    <text evidence="1">Nitrogen metabolism.</text>
</comment>
<protein>
    <recommendedName>
        <fullName evidence="1">Peroxynitrite isomerase</fullName>
        <ecNumber evidence="1">5.99.-.-</ecNumber>
    </recommendedName>
    <alternativeName>
        <fullName evidence="1">Ferric nitrobindin</fullName>
        <shortName evidence="1">Nb(III)</shortName>
    </alternativeName>
</protein>
<accession>A0A5Q2FEH4</accession>
<dbReference type="PANTHER" id="PTHR15854:SF4">
    <property type="entry name" value="PEROXYNITRITE ISOMERASE THAP4"/>
    <property type="match status" value="1"/>
</dbReference>